<dbReference type="Proteomes" id="UP000066480">
    <property type="component" value="Chromosome"/>
</dbReference>
<dbReference type="InterPro" id="IPR028098">
    <property type="entry name" value="Glyco_trans_4-like_N"/>
</dbReference>
<dbReference type="Gene3D" id="3.40.50.2000">
    <property type="entry name" value="Glycogen Phosphorylase B"/>
    <property type="match status" value="2"/>
</dbReference>
<dbReference type="PANTHER" id="PTHR12526">
    <property type="entry name" value="GLYCOSYLTRANSFERASE"/>
    <property type="match status" value="1"/>
</dbReference>
<feature type="domain" description="Glycosyltransferase subfamily 4-like N-terminal" evidence="3">
    <location>
        <begin position="27"/>
        <end position="172"/>
    </location>
</feature>
<keyword evidence="2" id="KW-0808">Transferase</keyword>
<protein>
    <recommendedName>
        <fullName evidence="3">Glycosyltransferase subfamily 4-like N-terminal domain-containing protein</fullName>
    </recommendedName>
</protein>
<dbReference type="STRING" id="571913.VV02_09935"/>
<gene>
    <name evidence="4" type="ORF">VV02_09935</name>
</gene>
<dbReference type="KEGG" id="lmoi:VV02_09935"/>
<sequence>MTTRPDVVHLTTAHPPTDNRIFRKECTVLHEAGIDVHVIATQDADSVVDGIPVHALPRRSNRLTRMALGPVDALRTVRRLQPQVVHIHDPELIPVVALWKATSRGKAIFDSHEDLGKQVMGKPYLPTWSRPAVATFVRGLEAMADRSFDAIVTATPSIARNFRNKRVTVVQNFPWLRDFPLPTPMPQGSPVKLCYIGGISAGRGSREMVAAVDAMPAETELVLAGPVAPDARSHVDDSSDRVDYRGVVAARDIPEMLADSTVGLAVLHPLPNYLEAQSTKIFEYMAAGRPFVASDFPSWKLMFGSYDCGTLVNPLDVEAISSAVSTLVDDPDRAADMGRRGRHAVETVFNFEIEGAKLVALTRDLLARTRT</sequence>
<keyword evidence="5" id="KW-1185">Reference proteome</keyword>
<dbReference type="OrthoDB" id="9815351at2"/>
<evidence type="ECO:0000313" key="5">
    <source>
        <dbReference type="Proteomes" id="UP000066480"/>
    </source>
</evidence>
<organism evidence="4 5">
    <name type="scientific">Luteipulveratus mongoliensis</name>
    <dbReference type="NCBI Taxonomy" id="571913"/>
    <lineage>
        <taxon>Bacteria</taxon>
        <taxon>Bacillati</taxon>
        <taxon>Actinomycetota</taxon>
        <taxon>Actinomycetes</taxon>
        <taxon>Micrococcales</taxon>
        <taxon>Dermacoccaceae</taxon>
        <taxon>Luteipulveratus</taxon>
    </lineage>
</organism>
<dbReference type="AlphaFoldDB" id="A0A0K1JHB1"/>
<dbReference type="Pfam" id="PF13692">
    <property type="entry name" value="Glyco_trans_1_4"/>
    <property type="match status" value="1"/>
</dbReference>
<evidence type="ECO:0000256" key="1">
    <source>
        <dbReference type="ARBA" id="ARBA00022676"/>
    </source>
</evidence>
<evidence type="ECO:0000256" key="2">
    <source>
        <dbReference type="ARBA" id="ARBA00022679"/>
    </source>
</evidence>
<name>A0A0K1JHB1_9MICO</name>
<dbReference type="EMBL" id="CP011112">
    <property type="protein sequence ID" value="AKU16107.1"/>
    <property type="molecule type" value="Genomic_DNA"/>
</dbReference>
<keyword evidence="1" id="KW-0328">Glycosyltransferase</keyword>
<reference evidence="4 5" key="1">
    <citation type="submission" date="2015-03" db="EMBL/GenBank/DDBJ databases">
        <title>Luteipulveratus halotolerans sp. nov., a novel actinobacterium (Dermacoccaceae) from Sarawak, Malaysia.</title>
        <authorList>
            <person name="Juboi H."/>
            <person name="Basik A."/>
            <person name="Shamsul S.S."/>
            <person name="Arnold P."/>
            <person name="Schmitt E.K."/>
            <person name="Sanglier J.-J."/>
            <person name="Yeo T."/>
        </authorList>
    </citation>
    <scope>NUCLEOTIDE SEQUENCE [LARGE SCALE GENOMIC DNA]</scope>
    <source>
        <strain evidence="4 5">MN07-A0370</strain>
    </source>
</reference>
<evidence type="ECO:0000313" key="4">
    <source>
        <dbReference type="EMBL" id="AKU16107.1"/>
    </source>
</evidence>
<dbReference type="Pfam" id="PF13439">
    <property type="entry name" value="Glyco_transf_4"/>
    <property type="match status" value="1"/>
</dbReference>
<dbReference type="PANTHER" id="PTHR12526:SF629">
    <property type="entry name" value="TEICHURONIC ACID BIOSYNTHESIS GLYCOSYLTRANSFERASE TUAH-RELATED"/>
    <property type="match status" value="1"/>
</dbReference>
<dbReference type="SUPFAM" id="SSF53756">
    <property type="entry name" value="UDP-Glycosyltransferase/glycogen phosphorylase"/>
    <property type="match status" value="1"/>
</dbReference>
<proteinExistence type="predicted"/>
<dbReference type="RefSeq" id="WP_052591323.1">
    <property type="nucleotide sequence ID" value="NZ_CP011112.1"/>
</dbReference>
<dbReference type="GO" id="GO:0016757">
    <property type="term" value="F:glycosyltransferase activity"/>
    <property type="evidence" value="ECO:0007669"/>
    <property type="project" value="UniProtKB-KW"/>
</dbReference>
<accession>A0A0K1JHB1</accession>
<evidence type="ECO:0000259" key="3">
    <source>
        <dbReference type="Pfam" id="PF13439"/>
    </source>
</evidence>